<protein>
    <submittedName>
        <fullName evidence="3">Uncharacterized protein</fullName>
    </submittedName>
</protein>
<accession>A0A843TZM7</accession>
<evidence type="ECO:0000256" key="1">
    <source>
        <dbReference type="SAM" id="MobiDB-lite"/>
    </source>
</evidence>
<name>A0A843TZM7_COLES</name>
<keyword evidence="4" id="KW-1185">Reference proteome</keyword>
<dbReference type="EMBL" id="NMUH01000244">
    <property type="protein sequence ID" value="MQL75307.1"/>
    <property type="molecule type" value="Genomic_DNA"/>
</dbReference>
<comment type="caution">
    <text evidence="3">The sequence shown here is derived from an EMBL/GenBank/DDBJ whole genome shotgun (WGS) entry which is preliminary data.</text>
</comment>
<dbReference type="AlphaFoldDB" id="A0A843TZM7"/>
<evidence type="ECO:0000313" key="3">
    <source>
        <dbReference type="EMBL" id="MQL75307.1"/>
    </source>
</evidence>
<gene>
    <name evidence="3" type="ORF">Taro_007666</name>
</gene>
<feature type="transmembrane region" description="Helical" evidence="2">
    <location>
        <begin position="123"/>
        <end position="150"/>
    </location>
</feature>
<sequence>MFLGRGCLKVVGVGGAVEDDGGEGGTGVGREEELGGSGATAWSSALEGAASEFTGPGGPDTSSAGPDDPAFSVSTSPDGRIPSSDFLGPDGPKLLAGGAGEGVGGAGEDCALNRSERVAIESFMLLSSLLTHLTTFLTMPISLAAVLWLMNMDAISDCTEQRILPCSSSLSMMGFILTFNFIFLGLRCCFLVTRGISGATYFQFTLALEMGPTLSTLISSSSESEGLLELKTNYFQSLILNVNSVYPTGTGGRHSKKRLQQRIGPLVSTLVELVSTHCPKTAQKVFWEAI</sequence>
<evidence type="ECO:0000313" key="4">
    <source>
        <dbReference type="Proteomes" id="UP000652761"/>
    </source>
</evidence>
<organism evidence="3 4">
    <name type="scientific">Colocasia esculenta</name>
    <name type="common">Wild taro</name>
    <name type="synonym">Arum esculentum</name>
    <dbReference type="NCBI Taxonomy" id="4460"/>
    <lineage>
        <taxon>Eukaryota</taxon>
        <taxon>Viridiplantae</taxon>
        <taxon>Streptophyta</taxon>
        <taxon>Embryophyta</taxon>
        <taxon>Tracheophyta</taxon>
        <taxon>Spermatophyta</taxon>
        <taxon>Magnoliopsida</taxon>
        <taxon>Liliopsida</taxon>
        <taxon>Araceae</taxon>
        <taxon>Aroideae</taxon>
        <taxon>Colocasieae</taxon>
        <taxon>Colocasia</taxon>
    </lineage>
</organism>
<dbReference type="Proteomes" id="UP000652761">
    <property type="component" value="Unassembled WGS sequence"/>
</dbReference>
<keyword evidence="2" id="KW-0472">Membrane</keyword>
<evidence type="ECO:0000256" key="2">
    <source>
        <dbReference type="SAM" id="Phobius"/>
    </source>
</evidence>
<feature type="region of interest" description="Disordered" evidence="1">
    <location>
        <begin position="14"/>
        <end position="85"/>
    </location>
</feature>
<keyword evidence="2" id="KW-0812">Transmembrane</keyword>
<keyword evidence="2" id="KW-1133">Transmembrane helix</keyword>
<feature type="transmembrane region" description="Helical" evidence="2">
    <location>
        <begin position="170"/>
        <end position="192"/>
    </location>
</feature>
<reference evidence="3" key="1">
    <citation type="submission" date="2017-07" db="EMBL/GenBank/DDBJ databases">
        <title>Taro Niue Genome Assembly and Annotation.</title>
        <authorList>
            <person name="Atibalentja N."/>
            <person name="Keating K."/>
            <person name="Fields C.J."/>
        </authorList>
    </citation>
    <scope>NUCLEOTIDE SEQUENCE</scope>
    <source>
        <strain evidence="3">Niue_2</strain>
        <tissue evidence="3">Leaf</tissue>
    </source>
</reference>
<proteinExistence type="predicted"/>